<sequence>MKQFSVVKIIELNKEFTLSESDLGTRAPLVGDVGTIVDVYGSDFYIE</sequence>
<protein>
    <recommendedName>
        <fullName evidence="3">DUF4926 domain-containing protein</fullName>
    </recommendedName>
</protein>
<dbReference type="STRING" id="349064.SAMN05660429_01970"/>
<dbReference type="RefSeq" id="WP_177168894.1">
    <property type="nucleotide sequence ID" value="NZ_AP027363.1"/>
</dbReference>
<keyword evidence="2" id="KW-1185">Reference proteome</keyword>
<proteinExistence type="predicted"/>
<evidence type="ECO:0000313" key="2">
    <source>
        <dbReference type="Proteomes" id="UP000199308"/>
    </source>
</evidence>
<dbReference type="Proteomes" id="UP000199308">
    <property type="component" value="Unassembled WGS sequence"/>
</dbReference>
<evidence type="ECO:0008006" key="3">
    <source>
        <dbReference type="Google" id="ProtNLM"/>
    </source>
</evidence>
<name>A0A1I0EWM7_THASX</name>
<dbReference type="EMBL" id="FOHK01000008">
    <property type="protein sequence ID" value="SET49900.1"/>
    <property type="molecule type" value="Genomic_DNA"/>
</dbReference>
<gene>
    <name evidence="1" type="ORF">SAMN05660429_01970</name>
</gene>
<evidence type="ECO:0000313" key="1">
    <source>
        <dbReference type="EMBL" id="SET49900.1"/>
    </source>
</evidence>
<organism evidence="1 2">
    <name type="scientific">Thalassotalea agarivorans</name>
    <name type="common">Thalassomonas agarivorans</name>
    <dbReference type="NCBI Taxonomy" id="349064"/>
    <lineage>
        <taxon>Bacteria</taxon>
        <taxon>Pseudomonadati</taxon>
        <taxon>Pseudomonadota</taxon>
        <taxon>Gammaproteobacteria</taxon>
        <taxon>Alteromonadales</taxon>
        <taxon>Colwelliaceae</taxon>
        <taxon>Thalassotalea</taxon>
    </lineage>
</organism>
<reference evidence="1 2" key="1">
    <citation type="submission" date="2016-10" db="EMBL/GenBank/DDBJ databases">
        <authorList>
            <person name="de Groot N.N."/>
        </authorList>
    </citation>
    <scope>NUCLEOTIDE SEQUENCE [LARGE SCALE GENOMIC DNA]</scope>
    <source>
        <strain evidence="1 2">DSM 19706</strain>
    </source>
</reference>
<dbReference type="AlphaFoldDB" id="A0A1I0EWM7"/>
<accession>A0A1I0EWM7</accession>